<accession>A0A7R9DH53</accession>
<feature type="compositionally biased region" description="Basic and acidic residues" evidence="1">
    <location>
        <begin position="796"/>
        <end position="807"/>
    </location>
</feature>
<proteinExistence type="predicted"/>
<feature type="compositionally biased region" description="Polar residues" evidence="1">
    <location>
        <begin position="1000"/>
        <end position="1021"/>
    </location>
</feature>
<feature type="region of interest" description="Disordered" evidence="1">
    <location>
        <begin position="45"/>
        <end position="162"/>
    </location>
</feature>
<feature type="compositionally biased region" description="Basic and acidic residues" evidence="1">
    <location>
        <begin position="864"/>
        <end position="876"/>
    </location>
</feature>
<feature type="compositionally biased region" description="Low complexity" evidence="1">
    <location>
        <begin position="778"/>
        <end position="791"/>
    </location>
</feature>
<feature type="compositionally biased region" description="Basic and acidic residues" evidence="1">
    <location>
        <begin position="444"/>
        <end position="465"/>
    </location>
</feature>
<feature type="region of interest" description="Disordered" evidence="1">
    <location>
        <begin position="657"/>
        <end position="844"/>
    </location>
</feature>
<feature type="compositionally biased region" description="Polar residues" evidence="1">
    <location>
        <begin position="808"/>
        <end position="833"/>
    </location>
</feature>
<feature type="compositionally biased region" description="Basic and acidic residues" evidence="1">
    <location>
        <begin position="530"/>
        <end position="549"/>
    </location>
</feature>
<feature type="region of interest" description="Disordered" evidence="1">
    <location>
        <begin position="860"/>
        <end position="1079"/>
    </location>
</feature>
<reference evidence="2" key="1">
    <citation type="submission" date="2020-11" db="EMBL/GenBank/DDBJ databases">
        <authorList>
            <person name="Tran Van P."/>
        </authorList>
    </citation>
    <scope>NUCLEOTIDE SEQUENCE</scope>
</reference>
<feature type="compositionally biased region" description="Polar residues" evidence="1">
    <location>
        <begin position="45"/>
        <end position="61"/>
    </location>
</feature>
<evidence type="ECO:0000313" key="2">
    <source>
        <dbReference type="EMBL" id="CAD7413738.1"/>
    </source>
</evidence>
<protein>
    <submittedName>
        <fullName evidence="2">Uncharacterized protein</fullName>
    </submittedName>
</protein>
<gene>
    <name evidence="2" type="ORF">TPSB3V08_LOCUS9216</name>
</gene>
<feature type="compositionally biased region" description="Low complexity" evidence="1">
    <location>
        <begin position="708"/>
        <end position="722"/>
    </location>
</feature>
<feature type="compositionally biased region" description="Basic and acidic residues" evidence="1">
    <location>
        <begin position="883"/>
        <end position="895"/>
    </location>
</feature>
<feature type="compositionally biased region" description="Low complexity" evidence="1">
    <location>
        <begin position="378"/>
        <end position="399"/>
    </location>
</feature>
<feature type="compositionally biased region" description="Basic and acidic residues" evidence="1">
    <location>
        <begin position="1063"/>
        <end position="1073"/>
    </location>
</feature>
<feature type="compositionally biased region" description="Basic and acidic residues" evidence="1">
    <location>
        <begin position="679"/>
        <end position="707"/>
    </location>
</feature>
<organism evidence="2">
    <name type="scientific">Timema poppense</name>
    <name type="common">Walking stick</name>
    <dbReference type="NCBI Taxonomy" id="170557"/>
    <lineage>
        <taxon>Eukaryota</taxon>
        <taxon>Metazoa</taxon>
        <taxon>Ecdysozoa</taxon>
        <taxon>Arthropoda</taxon>
        <taxon>Hexapoda</taxon>
        <taxon>Insecta</taxon>
        <taxon>Pterygota</taxon>
        <taxon>Neoptera</taxon>
        <taxon>Polyneoptera</taxon>
        <taxon>Phasmatodea</taxon>
        <taxon>Timematodea</taxon>
        <taxon>Timematoidea</taxon>
        <taxon>Timematidae</taxon>
        <taxon>Timema</taxon>
    </lineage>
</organism>
<dbReference type="EMBL" id="OD007165">
    <property type="protein sequence ID" value="CAD7413738.1"/>
    <property type="molecule type" value="Genomic_DNA"/>
</dbReference>
<feature type="region of interest" description="Disordered" evidence="1">
    <location>
        <begin position="369"/>
        <end position="599"/>
    </location>
</feature>
<evidence type="ECO:0000256" key="1">
    <source>
        <dbReference type="SAM" id="MobiDB-lite"/>
    </source>
</evidence>
<name>A0A7R9DH53_TIMPO</name>
<sequence>MENRLQSTRPESNLDLPVFGSLVQHEISPLDHADTEVKVFQTSVVSPPAPTSHQQQTQRRVPSTAAGDVTRVYPPGQPQQVAYGPAGRGGVNVANLPSGARVVQQPGGGPPQLRRGDSRSGLLPGQPLPAQYQQQQQYHQQQVFQQQQRNYPPQQGIPNKPPLQIIQPRQLINSQGNAQDNSLVNGPLRAYDPKTQPGQQIRPLNQTGQIVQNRLLQRNPQQLSQQPFVTSGGSEDVVPELLNGGMGTEGSKLQGNKNRSYSVAGPINNNLSKIITEEERRRSIAVISRPDGQQQVQQKPRLFSIIKGRLHTLDGKPGLIQHQQPYSSLQSLPQNSPTVGELIRKMEQAPETDNVQKGTNGVVVNNIKPSVVPPAPVKPSGATGISSVGSSSITQGSVGNTVSTSPTPKGLDVRNLALERNAPSTITENKYSDPKPSEGVLPSKLEDDKETSSSRYNVKEEDRPLSRVGSVPFYGISSPAPTSSPSKDIETKHADSKLSNVQNDKTPEPLNAETVPCFKPVSGFNEEIPQDSKPKSEIKSAATTHDKNTSEITFTKTSEGTKNNETVERLLNGHIDDITVGTPPDKDNSSDSKTVSTSSLREVVKVQGHPDDVSPATVAIEPLVNGNINGEESVLELLDKEKLGNISTIHVDDKSPTPFKQEFVHGDMGSNISPSLENIVKKERATNSEESKKEIDEFEKSGSKSEHLASSSSISNNLETSSPIPEFIASSSSNDNEDHILTLPSNKSFDAHDEISTKSPSPIPYHIEGRVESDQKSKASSPKSSPASSPLPSSPKPEEKVEVKSKGLESSSRPATPVSKSETALTSVPSATSVPDKLPETPVKSKLVAESKPVVFESSFSESLHFEAKSSDKLETPESLPEPIKESKVSLDDKIISQTFIKPASGALSENVAPEKENSKKMKSDSLKQLSHPSSPKAHSKEEVVSSPESAKEKKMDTSRPATPKYISSDAKGEEILTTGHKTPTLEKNKSSANKEICIETNQVDINSQNGILSPKSSSARSNKDTNKSAKERSALSGKTKDDQDKFKRPVAKKQSREPSICDTKKDGDHDSGVDESTQGHVSSSIWCLHRAVHLQAENSTRVPAKASITSIYTAGPRVRDKGREGRDVEGEHMTVEMRHDDLSAQDVLTVLVTRYL</sequence>
<feature type="compositionally biased region" description="Basic and acidic residues" evidence="1">
    <location>
        <begin position="913"/>
        <end position="926"/>
    </location>
</feature>
<feature type="compositionally biased region" description="Basic and acidic residues" evidence="1">
    <location>
        <begin position="1022"/>
        <end position="1048"/>
    </location>
</feature>
<dbReference type="AlphaFoldDB" id="A0A7R9DH53"/>
<feature type="compositionally biased region" description="Basic and acidic residues" evidence="1">
    <location>
        <begin position="487"/>
        <end position="496"/>
    </location>
</feature>
<feature type="compositionally biased region" description="Basic and acidic residues" evidence="1">
    <location>
        <begin position="767"/>
        <end position="777"/>
    </location>
</feature>
<feature type="compositionally biased region" description="Polar residues" evidence="1">
    <location>
        <begin position="550"/>
        <end position="564"/>
    </location>
</feature>
<feature type="compositionally biased region" description="Low complexity" evidence="1">
    <location>
        <begin position="124"/>
        <end position="154"/>
    </location>
</feature>
<feature type="compositionally biased region" description="Basic and acidic residues" evidence="1">
    <location>
        <begin position="939"/>
        <end position="958"/>
    </location>
</feature>